<comment type="caution">
    <text evidence="11">The sequence shown here is derived from an EMBL/GenBank/DDBJ whole genome shotgun (WGS) entry which is preliminary data.</text>
</comment>
<proteinExistence type="inferred from homology"/>
<evidence type="ECO:0000256" key="6">
    <source>
        <dbReference type="ARBA" id="ARBA00030642"/>
    </source>
</evidence>
<evidence type="ECO:0000256" key="5">
    <source>
        <dbReference type="ARBA" id="ARBA00023110"/>
    </source>
</evidence>
<dbReference type="InterPro" id="IPR027304">
    <property type="entry name" value="Trigger_fact/SurA_dom_sf"/>
</dbReference>
<dbReference type="PANTHER" id="PTHR47245:SF2">
    <property type="entry name" value="PEPTIDYL-PROLYL CIS-TRANS ISOMERASE HP_0175-RELATED"/>
    <property type="match status" value="1"/>
</dbReference>
<dbReference type="InterPro" id="IPR050245">
    <property type="entry name" value="PrsA_foldase"/>
</dbReference>
<dbReference type="PROSITE" id="PS50198">
    <property type="entry name" value="PPIC_PPIASE_2"/>
    <property type="match status" value="1"/>
</dbReference>
<dbReference type="Gene3D" id="3.10.50.40">
    <property type="match status" value="1"/>
</dbReference>
<evidence type="ECO:0000256" key="9">
    <source>
        <dbReference type="SAM" id="SignalP"/>
    </source>
</evidence>
<dbReference type="SUPFAM" id="SSF54534">
    <property type="entry name" value="FKBP-like"/>
    <property type="match status" value="1"/>
</dbReference>
<dbReference type="GO" id="GO:0016853">
    <property type="term" value="F:isomerase activity"/>
    <property type="evidence" value="ECO:0007669"/>
    <property type="project" value="UniProtKB-KW"/>
</dbReference>
<evidence type="ECO:0000256" key="8">
    <source>
        <dbReference type="PROSITE-ProRule" id="PRU00278"/>
    </source>
</evidence>
<keyword evidence="12" id="KW-1185">Reference proteome</keyword>
<evidence type="ECO:0000256" key="4">
    <source>
        <dbReference type="ARBA" id="ARBA00018370"/>
    </source>
</evidence>
<dbReference type="RefSeq" id="WP_191286865.1">
    <property type="nucleotide sequence ID" value="NZ_BNCH01000005.1"/>
</dbReference>
<dbReference type="Pfam" id="PF13616">
    <property type="entry name" value="Rotamase_3"/>
    <property type="match status" value="1"/>
</dbReference>
<protein>
    <recommendedName>
        <fullName evidence="4">Parvulin-like PPIase</fullName>
        <ecNumber evidence="3">5.2.1.8</ecNumber>
    </recommendedName>
    <alternativeName>
        <fullName evidence="6">Peptidyl-prolyl cis-trans isomerase plp</fullName>
    </alternativeName>
    <alternativeName>
        <fullName evidence="7">Rotamase plp</fullName>
    </alternativeName>
</protein>
<name>A0ABQ3J6E5_9RHOB</name>
<dbReference type="SUPFAM" id="SSF109998">
    <property type="entry name" value="Triger factor/SurA peptide-binding domain-like"/>
    <property type="match status" value="1"/>
</dbReference>
<evidence type="ECO:0000313" key="12">
    <source>
        <dbReference type="Proteomes" id="UP000609802"/>
    </source>
</evidence>
<keyword evidence="9" id="KW-0732">Signal</keyword>
<feature type="chain" id="PRO_5046341601" description="Parvulin-like PPIase" evidence="9">
    <location>
        <begin position="24"/>
        <end position="298"/>
    </location>
</feature>
<dbReference type="EMBL" id="BNCH01000005">
    <property type="protein sequence ID" value="GHF02674.1"/>
    <property type="molecule type" value="Genomic_DNA"/>
</dbReference>
<reference evidence="12" key="1">
    <citation type="journal article" date="2019" name="Int. J. Syst. Evol. Microbiol.">
        <title>The Global Catalogue of Microorganisms (GCM) 10K type strain sequencing project: providing services to taxonomists for standard genome sequencing and annotation.</title>
        <authorList>
            <consortium name="The Broad Institute Genomics Platform"/>
            <consortium name="The Broad Institute Genome Sequencing Center for Infectious Disease"/>
            <person name="Wu L."/>
            <person name="Ma J."/>
        </authorList>
    </citation>
    <scope>NUCLEOTIDE SEQUENCE [LARGE SCALE GENOMIC DNA]</scope>
    <source>
        <strain evidence="12">KCTC 42443</strain>
    </source>
</reference>
<comment type="similarity">
    <text evidence="2">Belongs to the PpiC/parvulin rotamase family.</text>
</comment>
<comment type="catalytic activity">
    <reaction evidence="1">
        <text>[protein]-peptidylproline (omega=180) = [protein]-peptidylproline (omega=0)</text>
        <dbReference type="Rhea" id="RHEA:16237"/>
        <dbReference type="Rhea" id="RHEA-COMP:10747"/>
        <dbReference type="Rhea" id="RHEA-COMP:10748"/>
        <dbReference type="ChEBI" id="CHEBI:83833"/>
        <dbReference type="ChEBI" id="CHEBI:83834"/>
        <dbReference type="EC" id="5.2.1.8"/>
    </reaction>
</comment>
<organism evidence="11 12">
    <name type="scientific">Aliiroseovarius zhejiangensis</name>
    <dbReference type="NCBI Taxonomy" id="1632025"/>
    <lineage>
        <taxon>Bacteria</taxon>
        <taxon>Pseudomonadati</taxon>
        <taxon>Pseudomonadota</taxon>
        <taxon>Alphaproteobacteria</taxon>
        <taxon>Rhodobacterales</taxon>
        <taxon>Paracoccaceae</taxon>
        <taxon>Aliiroseovarius</taxon>
    </lineage>
</organism>
<evidence type="ECO:0000256" key="7">
    <source>
        <dbReference type="ARBA" id="ARBA00031484"/>
    </source>
</evidence>
<feature type="signal peptide" evidence="9">
    <location>
        <begin position="1"/>
        <end position="23"/>
    </location>
</feature>
<evidence type="ECO:0000256" key="2">
    <source>
        <dbReference type="ARBA" id="ARBA00007656"/>
    </source>
</evidence>
<dbReference type="InterPro" id="IPR046357">
    <property type="entry name" value="PPIase_dom_sf"/>
</dbReference>
<sequence>MLKRNVLLLTTALSLGLTAPLAAQDTETADAQTEDQKVEMIDVTGDTVVATVNGEDITMAHLVAARVSLPEQFQQLPDDVLLPGIVEQLIQQAVLGQAMGELSHRAEIRLENQRRELAANDKVEEVIAGAVTDEALQAAYDAEYADAEPTQEFSAAHILVETEDKAKELIEELDGGADFAELAKEHSTGPSGPGGGELGWFSAGMMVKPFEDAVMGMEPGSVSAPVQTQFGWHVIKLNETRMKGAPTLDEVRSELTIKVENDAVEAALKALLDAAKIDRIELESIDPAALRDMTLLDQ</sequence>
<dbReference type="EC" id="5.2.1.8" evidence="3"/>
<evidence type="ECO:0000256" key="1">
    <source>
        <dbReference type="ARBA" id="ARBA00000971"/>
    </source>
</evidence>
<keyword evidence="5 8" id="KW-0697">Rotamase</keyword>
<dbReference type="InterPro" id="IPR000297">
    <property type="entry name" value="PPIase_PpiC"/>
</dbReference>
<evidence type="ECO:0000259" key="10">
    <source>
        <dbReference type="PROSITE" id="PS50198"/>
    </source>
</evidence>
<dbReference type="Proteomes" id="UP000609802">
    <property type="component" value="Unassembled WGS sequence"/>
</dbReference>
<accession>A0ABQ3J6E5</accession>
<feature type="domain" description="PpiC" evidence="10">
    <location>
        <begin position="150"/>
        <end position="239"/>
    </location>
</feature>
<gene>
    <name evidence="11" type="primary">surA</name>
    <name evidence="11" type="ORF">GCM10016455_24900</name>
</gene>
<evidence type="ECO:0000313" key="11">
    <source>
        <dbReference type="EMBL" id="GHF02674.1"/>
    </source>
</evidence>
<evidence type="ECO:0000256" key="3">
    <source>
        <dbReference type="ARBA" id="ARBA00013194"/>
    </source>
</evidence>
<keyword evidence="8 11" id="KW-0413">Isomerase</keyword>
<dbReference type="InterPro" id="IPR023058">
    <property type="entry name" value="PPIase_PpiC_CS"/>
</dbReference>
<dbReference type="PROSITE" id="PS01096">
    <property type="entry name" value="PPIC_PPIASE_1"/>
    <property type="match status" value="1"/>
</dbReference>
<dbReference type="PANTHER" id="PTHR47245">
    <property type="entry name" value="PEPTIDYLPROLYL ISOMERASE"/>
    <property type="match status" value="1"/>
</dbReference>